<sequence>MLPYVKRHSSHSTSAVGRAFTAPQKSYRTLSSQDRALVTPVPTGGGAENVLDSMQLQGVVDGPPKRFWTSK</sequence>
<proteinExistence type="predicted"/>
<reference evidence="2" key="1">
    <citation type="submission" date="2021-06" db="EMBL/GenBank/DDBJ databases">
        <title>Parelaphostrongylus tenuis whole genome reference sequence.</title>
        <authorList>
            <person name="Garwood T.J."/>
            <person name="Larsen P.A."/>
            <person name="Fountain-Jones N.M."/>
            <person name="Garbe J.R."/>
            <person name="Macchietto M.G."/>
            <person name="Kania S.A."/>
            <person name="Gerhold R.W."/>
            <person name="Richards J.E."/>
            <person name="Wolf T.M."/>
        </authorList>
    </citation>
    <scope>NUCLEOTIDE SEQUENCE</scope>
    <source>
        <strain evidence="2">MNPRO001-30</strain>
        <tissue evidence="2">Meninges</tissue>
    </source>
</reference>
<dbReference type="AlphaFoldDB" id="A0AAD5RDS4"/>
<accession>A0AAD5RDS4</accession>
<keyword evidence="3" id="KW-1185">Reference proteome</keyword>
<evidence type="ECO:0000313" key="3">
    <source>
        <dbReference type="Proteomes" id="UP001196413"/>
    </source>
</evidence>
<gene>
    <name evidence="2" type="ORF">KIN20_037093</name>
</gene>
<dbReference type="Proteomes" id="UP001196413">
    <property type="component" value="Unassembled WGS sequence"/>
</dbReference>
<comment type="caution">
    <text evidence="2">The sequence shown here is derived from an EMBL/GenBank/DDBJ whole genome shotgun (WGS) entry which is preliminary data.</text>
</comment>
<protein>
    <submittedName>
        <fullName evidence="2">Uncharacterized protein</fullName>
    </submittedName>
</protein>
<dbReference type="EMBL" id="JAHQIW010007458">
    <property type="protein sequence ID" value="KAJ1374409.1"/>
    <property type="molecule type" value="Genomic_DNA"/>
</dbReference>
<name>A0AAD5RDS4_PARTN</name>
<organism evidence="2 3">
    <name type="scientific">Parelaphostrongylus tenuis</name>
    <name type="common">Meningeal worm</name>
    <dbReference type="NCBI Taxonomy" id="148309"/>
    <lineage>
        <taxon>Eukaryota</taxon>
        <taxon>Metazoa</taxon>
        <taxon>Ecdysozoa</taxon>
        <taxon>Nematoda</taxon>
        <taxon>Chromadorea</taxon>
        <taxon>Rhabditida</taxon>
        <taxon>Rhabditina</taxon>
        <taxon>Rhabditomorpha</taxon>
        <taxon>Strongyloidea</taxon>
        <taxon>Metastrongylidae</taxon>
        <taxon>Parelaphostrongylus</taxon>
    </lineage>
</organism>
<feature type="compositionally biased region" description="Basic residues" evidence="1">
    <location>
        <begin position="1"/>
        <end position="10"/>
    </location>
</feature>
<evidence type="ECO:0000313" key="2">
    <source>
        <dbReference type="EMBL" id="KAJ1374409.1"/>
    </source>
</evidence>
<evidence type="ECO:0000256" key="1">
    <source>
        <dbReference type="SAM" id="MobiDB-lite"/>
    </source>
</evidence>
<feature type="compositionally biased region" description="Polar residues" evidence="1">
    <location>
        <begin position="23"/>
        <end position="33"/>
    </location>
</feature>
<feature type="region of interest" description="Disordered" evidence="1">
    <location>
        <begin position="1"/>
        <end position="33"/>
    </location>
</feature>